<dbReference type="RefSeq" id="WP_075001164.1">
    <property type="nucleotide sequence ID" value="NZ_FOGO01000007.1"/>
</dbReference>
<dbReference type="EMBL" id="FOGO01000007">
    <property type="protein sequence ID" value="SES03526.1"/>
    <property type="molecule type" value="Genomic_DNA"/>
</dbReference>
<keyword evidence="2" id="KW-1185">Reference proteome</keyword>
<evidence type="ECO:0000313" key="2">
    <source>
        <dbReference type="Proteomes" id="UP000182841"/>
    </source>
</evidence>
<protein>
    <submittedName>
        <fullName evidence="1">Uncharacterized protein</fullName>
    </submittedName>
</protein>
<dbReference type="OrthoDB" id="4251282at2"/>
<dbReference type="AlphaFoldDB" id="A0A1H9U253"/>
<gene>
    <name evidence="1" type="ORF">SAMN05421870_107245</name>
</gene>
<dbReference type="Proteomes" id="UP000182841">
    <property type="component" value="Unassembled WGS sequence"/>
</dbReference>
<name>A0A1H9U253_9ACTN</name>
<sequence length="124" mass="13715">MARLQILELPEVEHADGTYETPFALVVDDLPLDCVAMKGELDPRNDQWQSLAERVGARAVLVFEETVEIPANDVTDYLVDDQFRRDMTAWTDVVTDTLAKIQSAVEIPKIPAPIQRAVGEPGGP</sequence>
<reference evidence="2" key="1">
    <citation type="submission" date="2016-10" db="EMBL/GenBank/DDBJ databases">
        <authorList>
            <person name="Varghese N."/>
            <person name="Submissions S."/>
        </authorList>
    </citation>
    <scope>NUCLEOTIDE SEQUENCE [LARGE SCALE GENOMIC DNA]</scope>
    <source>
        <strain evidence="2">CGMCC 4.6825</strain>
    </source>
</reference>
<accession>A0A1H9U253</accession>
<evidence type="ECO:0000313" key="1">
    <source>
        <dbReference type="EMBL" id="SES03526.1"/>
    </source>
</evidence>
<organism evidence="1 2">
    <name type="scientific">Streptomyces qinglanensis</name>
    <dbReference type="NCBI Taxonomy" id="943816"/>
    <lineage>
        <taxon>Bacteria</taxon>
        <taxon>Bacillati</taxon>
        <taxon>Actinomycetota</taxon>
        <taxon>Actinomycetes</taxon>
        <taxon>Kitasatosporales</taxon>
        <taxon>Streptomycetaceae</taxon>
        <taxon>Streptomyces</taxon>
    </lineage>
</organism>
<proteinExistence type="predicted"/>